<accession>A0AAN8QF48</accession>
<comment type="caution">
    <text evidence="2">The sequence shown here is derived from an EMBL/GenBank/DDBJ whole genome shotgun (WGS) entry which is preliminary data.</text>
</comment>
<dbReference type="Proteomes" id="UP001347796">
    <property type="component" value="Unassembled WGS sequence"/>
</dbReference>
<evidence type="ECO:0000313" key="3">
    <source>
        <dbReference type="Proteomes" id="UP001347796"/>
    </source>
</evidence>
<reference evidence="2 3" key="1">
    <citation type="submission" date="2024-01" db="EMBL/GenBank/DDBJ databases">
        <title>The genome of the rayed Mediterranean limpet Patella caerulea (Linnaeus, 1758).</title>
        <authorList>
            <person name="Anh-Thu Weber A."/>
            <person name="Halstead-Nussloch G."/>
        </authorList>
    </citation>
    <scope>NUCLEOTIDE SEQUENCE [LARGE SCALE GENOMIC DNA]</scope>
    <source>
        <strain evidence="2">AATW-2023a</strain>
        <tissue evidence="2">Whole specimen</tissue>
    </source>
</reference>
<protein>
    <submittedName>
        <fullName evidence="2">Uncharacterized protein</fullName>
    </submittedName>
</protein>
<proteinExistence type="predicted"/>
<gene>
    <name evidence="2" type="ORF">SNE40_003388</name>
</gene>
<organism evidence="2 3">
    <name type="scientific">Patella caerulea</name>
    <name type="common">Rayed Mediterranean limpet</name>
    <dbReference type="NCBI Taxonomy" id="87958"/>
    <lineage>
        <taxon>Eukaryota</taxon>
        <taxon>Metazoa</taxon>
        <taxon>Spiralia</taxon>
        <taxon>Lophotrochozoa</taxon>
        <taxon>Mollusca</taxon>
        <taxon>Gastropoda</taxon>
        <taxon>Patellogastropoda</taxon>
        <taxon>Patelloidea</taxon>
        <taxon>Patellidae</taxon>
        <taxon>Patella</taxon>
    </lineage>
</organism>
<dbReference type="AlphaFoldDB" id="A0AAN8QF48"/>
<sequence>MREARPVMASPGCATANINKGSSDKTSVITDGADNFLTSKPNLLTKHPNAVGGKSLIPTPPSSKGKSSQKKSNLSRSSARPTSSSSSISAAAGSTEQLNKPAVFSNRNLDVSNENSFAAAISSSISSSMVDFRKSQTENIEQLKKNQQESFNYYFDKEDEISSHCSSHYDEQDVGAESEEENVNTEAVNGTATGHVRVRVNKKFQIPFV</sequence>
<name>A0AAN8QF48_PATCE</name>
<feature type="compositionally biased region" description="Low complexity" evidence="1">
    <location>
        <begin position="62"/>
        <end position="94"/>
    </location>
</feature>
<keyword evidence="3" id="KW-1185">Reference proteome</keyword>
<feature type="compositionally biased region" description="Polar residues" evidence="1">
    <location>
        <begin position="16"/>
        <end position="29"/>
    </location>
</feature>
<evidence type="ECO:0000256" key="1">
    <source>
        <dbReference type="SAM" id="MobiDB-lite"/>
    </source>
</evidence>
<dbReference type="EMBL" id="JAZGQO010000002">
    <property type="protein sequence ID" value="KAK6191796.1"/>
    <property type="molecule type" value="Genomic_DNA"/>
</dbReference>
<feature type="region of interest" description="Disordered" evidence="1">
    <location>
        <begin position="1"/>
        <end position="96"/>
    </location>
</feature>
<evidence type="ECO:0000313" key="2">
    <source>
        <dbReference type="EMBL" id="KAK6191796.1"/>
    </source>
</evidence>